<dbReference type="InterPro" id="IPR010610">
    <property type="entry name" value="EryCIII-like_C"/>
</dbReference>
<dbReference type="SUPFAM" id="SSF53756">
    <property type="entry name" value="UDP-Glycosyltransferase/glycogen phosphorylase"/>
    <property type="match status" value="1"/>
</dbReference>
<dbReference type="Pfam" id="PF06722">
    <property type="entry name" value="EryCIII-like_C"/>
    <property type="match status" value="1"/>
</dbReference>
<organism evidence="2 3">
    <name type="scientific">Brooklawnia cerclae</name>
    <dbReference type="NCBI Taxonomy" id="349934"/>
    <lineage>
        <taxon>Bacteria</taxon>
        <taxon>Bacillati</taxon>
        <taxon>Actinomycetota</taxon>
        <taxon>Actinomycetes</taxon>
        <taxon>Propionibacteriales</taxon>
        <taxon>Propionibacteriaceae</taxon>
        <taxon>Brooklawnia</taxon>
    </lineage>
</organism>
<feature type="domain" description="Erythromycin biosynthesis protein CIII-like C-terminal" evidence="1">
    <location>
        <begin position="319"/>
        <end position="417"/>
    </location>
</feature>
<reference evidence="2 3" key="1">
    <citation type="submission" date="2020-02" db="EMBL/GenBank/DDBJ databases">
        <title>Sequencing the genomes of 1000 actinobacteria strains.</title>
        <authorList>
            <person name="Klenk H.-P."/>
        </authorList>
    </citation>
    <scope>NUCLEOTIDE SEQUENCE [LARGE SCALE GENOMIC DNA]</scope>
    <source>
        <strain evidence="2 3">DSM 19609</strain>
    </source>
</reference>
<name>A0ABX0SJA9_9ACTN</name>
<dbReference type="CDD" id="cd03784">
    <property type="entry name" value="GT1_Gtf-like"/>
    <property type="match status" value="1"/>
</dbReference>
<dbReference type="Gene3D" id="3.40.50.2000">
    <property type="entry name" value="Glycogen Phosphorylase B"/>
    <property type="match status" value="2"/>
</dbReference>
<dbReference type="RefSeq" id="WP_167165876.1">
    <property type="nucleotide sequence ID" value="NZ_BAAAOO010000015.1"/>
</dbReference>
<dbReference type="PANTHER" id="PTHR48050:SF13">
    <property type="entry name" value="STEROL 3-BETA-GLUCOSYLTRANSFERASE UGT80A2"/>
    <property type="match status" value="1"/>
</dbReference>
<sequence length="434" mass="45322">MSEDIPGHLPAGSKRAVLLVGFGTRGDVAPLIELAKAASGCGITPRLAVGTDSTEFAAEAGCEVIDLGVDITRLMAGPLGDAWIRASRWGPYPSARAVRAFVGACLPRIVTVLRERHRPGEALVTGLATFGIGAALADERGVMHVSALFAPLTPSTQAASTMQPIVSGNHRANRLAGMLAARYSAGLALPATNLVRHDLGLRPWSLDDYVTALVDAPTLYGVSPHLLPPDPGWPDRVVVTGHWLAGAEHPTPPGGLEDFLEDHPGAVYVGVGSMPSSDGYGLVAEALARSGRPGVVARNLVPELPSGDHTPVGHPGLFVVGEVSHQWLFPRMSALVHHGGAGTTHQGVRAGVPATATPVLGDQPYWGRRLADLGVGLPPVPRHRLTPARLARIIAETASRPGLRERAQSLADALRSERGAEAAAATLSRLLSHR</sequence>
<dbReference type="PANTHER" id="PTHR48050">
    <property type="entry name" value="STEROL 3-BETA-GLUCOSYLTRANSFERASE"/>
    <property type="match status" value="1"/>
</dbReference>
<keyword evidence="3" id="KW-1185">Reference proteome</keyword>
<dbReference type="EMBL" id="JAAMOZ010000001">
    <property type="protein sequence ID" value="NIH56726.1"/>
    <property type="molecule type" value="Genomic_DNA"/>
</dbReference>
<protein>
    <submittedName>
        <fullName evidence="2">UDP:flavonoid glycosyltransferase YjiC (YdhE family)</fullName>
    </submittedName>
</protein>
<proteinExistence type="predicted"/>
<evidence type="ECO:0000313" key="3">
    <source>
        <dbReference type="Proteomes" id="UP000749311"/>
    </source>
</evidence>
<evidence type="ECO:0000313" key="2">
    <source>
        <dbReference type="EMBL" id="NIH56726.1"/>
    </source>
</evidence>
<evidence type="ECO:0000259" key="1">
    <source>
        <dbReference type="Pfam" id="PF06722"/>
    </source>
</evidence>
<dbReference type="InterPro" id="IPR050426">
    <property type="entry name" value="Glycosyltransferase_28"/>
</dbReference>
<gene>
    <name evidence="2" type="ORF">FB473_001371</name>
</gene>
<accession>A0ABX0SJA9</accession>
<dbReference type="Proteomes" id="UP000749311">
    <property type="component" value="Unassembled WGS sequence"/>
</dbReference>
<dbReference type="InterPro" id="IPR002213">
    <property type="entry name" value="UDP_glucos_trans"/>
</dbReference>
<comment type="caution">
    <text evidence="2">The sequence shown here is derived from an EMBL/GenBank/DDBJ whole genome shotgun (WGS) entry which is preliminary data.</text>
</comment>